<proteinExistence type="predicted"/>
<dbReference type="Pfam" id="PF05402">
    <property type="entry name" value="PqqD"/>
    <property type="match status" value="1"/>
</dbReference>
<name>A0A2H1EEZ6_9ARCH</name>
<dbReference type="InterPro" id="IPR041881">
    <property type="entry name" value="PqqD_sf"/>
</dbReference>
<sequence>MESNQSMSTVKDTQILDSLRQCMDPEIPISVVDMGLIYGITIKDDNKVDIKMTMTTRGCPLHDTLVNDVKRYASKVPGVTGVNVEIVWEPAWTPEKMSEEGKKMINYGKNKTVAPINYETAMPQGVGSLVKQEDGSLILMDEKQQGFMVNQAIVEFWKLCNGQRRITELVDMFSKQLGLQRNQMEKEVLQLVQQLRDGGLIVIKEPEVSNVQFRK</sequence>
<dbReference type="InterPro" id="IPR052339">
    <property type="entry name" value="Fe-S_Maturation_MIP18"/>
</dbReference>
<evidence type="ECO:0000313" key="2">
    <source>
        <dbReference type="EMBL" id="SHO42664.1"/>
    </source>
</evidence>
<dbReference type="Proteomes" id="UP000232412">
    <property type="component" value="Unassembled WGS sequence"/>
</dbReference>
<dbReference type="Pfam" id="PF01883">
    <property type="entry name" value="FeS_assembly_P"/>
    <property type="match status" value="1"/>
</dbReference>
<evidence type="ECO:0000259" key="1">
    <source>
        <dbReference type="Pfam" id="PF01883"/>
    </source>
</evidence>
<dbReference type="CDD" id="cd00371">
    <property type="entry name" value="HMA"/>
    <property type="match status" value="1"/>
</dbReference>
<feature type="domain" description="MIP18 family-like" evidence="1">
    <location>
        <begin position="13"/>
        <end position="84"/>
    </location>
</feature>
<dbReference type="Gene3D" id="3.30.300.130">
    <property type="entry name" value="Fe-S cluster assembly (FSCA)"/>
    <property type="match status" value="1"/>
</dbReference>
<dbReference type="PANTHER" id="PTHR42831:SF1">
    <property type="entry name" value="FE-S PROTEIN MATURATION AUXILIARY FACTOR YITW"/>
    <property type="match status" value="1"/>
</dbReference>
<dbReference type="PANTHER" id="PTHR42831">
    <property type="entry name" value="FE-S PROTEIN MATURATION AUXILIARY FACTOR YITW"/>
    <property type="match status" value="1"/>
</dbReference>
<evidence type="ECO:0000313" key="3">
    <source>
        <dbReference type="Proteomes" id="UP000232412"/>
    </source>
</evidence>
<dbReference type="EMBL" id="FRFC01000001">
    <property type="protein sequence ID" value="SHO42664.1"/>
    <property type="molecule type" value="Genomic_DNA"/>
</dbReference>
<dbReference type="InterPro" id="IPR006121">
    <property type="entry name" value="HMA_dom"/>
</dbReference>
<accession>A0A2H1EEZ6</accession>
<keyword evidence="3" id="KW-1185">Reference proteome</keyword>
<dbReference type="InterPro" id="IPR002744">
    <property type="entry name" value="MIP18-like"/>
</dbReference>
<dbReference type="GO" id="GO:0046872">
    <property type="term" value="F:metal ion binding"/>
    <property type="evidence" value="ECO:0007669"/>
    <property type="project" value="InterPro"/>
</dbReference>
<dbReference type="AlphaFoldDB" id="A0A2H1EEZ6"/>
<organism evidence="2 3">
    <name type="scientific">Nitrosotalea sinensis</name>
    <dbReference type="NCBI Taxonomy" id="1499975"/>
    <lineage>
        <taxon>Archaea</taxon>
        <taxon>Nitrososphaerota</taxon>
        <taxon>Nitrososphaeria</taxon>
        <taxon>Nitrosotaleales</taxon>
        <taxon>Nitrosotaleaceae</taxon>
        <taxon>Nitrosotalea</taxon>
    </lineage>
</organism>
<dbReference type="InterPro" id="IPR034904">
    <property type="entry name" value="FSCA_dom_sf"/>
</dbReference>
<reference evidence="3" key="1">
    <citation type="submission" date="2016-12" db="EMBL/GenBank/DDBJ databases">
        <authorList>
            <person name="Herbold C."/>
        </authorList>
    </citation>
    <scope>NUCLEOTIDE SEQUENCE [LARGE SCALE GENOMIC DNA]</scope>
</reference>
<protein>
    <recommendedName>
        <fullName evidence="1">MIP18 family-like domain-containing protein</fullName>
    </recommendedName>
</protein>
<dbReference type="InterPro" id="IPR008792">
    <property type="entry name" value="PQQD"/>
</dbReference>
<dbReference type="Gene3D" id="1.10.10.1150">
    <property type="entry name" value="Coenzyme PQQ synthesis protein D (PqqD)"/>
    <property type="match status" value="1"/>
</dbReference>
<gene>
    <name evidence="2" type="ORF">NSIN_10122</name>
</gene>
<dbReference type="SUPFAM" id="SSF117916">
    <property type="entry name" value="Fe-S cluster assembly (FSCA) domain-like"/>
    <property type="match status" value="1"/>
</dbReference>